<dbReference type="Pfam" id="PF00462">
    <property type="entry name" value="Glutaredoxin"/>
    <property type="match status" value="1"/>
</dbReference>
<dbReference type="InterPro" id="IPR000163">
    <property type="entry name" value="Prohibitin"/>
</dbReference>
<keyword evidence="5" id="KW-0812">Transmembrane</keyword>
<evidence type="ECO:0000256" key="1">
    <source>
        <dbReference type="ARBA" id="ARBA00004140"/>
    </source>
</evidence>
<dbReference type="Gene3D" id="3.30.479.30">
    <property type="entry name" value="Band 7 domain"/>
    <property type="match status" value="1"/>
</dbReference>
<name>A0A6A6K756_HEVBR</name>
<dbReference type="SMART" id="SM00244">
    <property type="entry name" value="PHB"/>
    <property type="match status" value="1"/>
</dbReference>
<reference evidence="9 10" key="1">
    <citation type="journal article" date="2020" name="Mol. Plant">
        <title>The Chromosome-Based Rubber Tree Genome Provides New Insights into Spurge Genome Evolution and Rubber Biosynthesis.</title>
        <authorList>
            <person name="Liu J."/>
            <person name="Shi C."/>
            <person name="Shi C.C."/>
            <person name="Li W."/>
            <person name="Zhang Q.J."/>
            <person name="Zhang Y."/>
            <person name="Li K."/>
            <person name="Lu H.F."/>
            <person name="Shi C."/>
            <person name="Zhu S.T."/>
            <person name="Xiao Z.Y."/>
            <person name="Nan H."/>
            <person name="Yue Y."/>
            <person name="Zhu X.G."/>
            <person name="Wu Y."/>
            <person name="Hong X.N."/>
            <person name="Fan G.Y."/>
            <person name="Tong Y."/>
            <person name="Zhang D."/>
            <person name="Mao C.L."/>
            <person name="Liu Y.L."/>
            <person name="Hao S.J."/>
            <person name="Liu W.Q."/>
            <person name="Lv M.Q."/>
            <person name="Zhang H.B."/>
            <person name="Liu Y."/>
            <person name="Hu-Tang G.R."/>
            <person name="Wang J.P."/>
            <person name="Wang J.H."/>
            <person name="Sun Y.H."/>
            <person name="Ni S.B."/>
            <person name="Chen W.B."/>
            <person name="Zhang X.C."/>
            <person name="Jiao Y.N."/>
            <person name="Eichler E.E."/>
            <person name="Li G.H."/>
            <person name="Liu X."/>
            <person name="Gao L.Z."/>
        </authorList>
    </citation>
    <scope>NUCLEOTIDE SEQUENCE [LARGE SCALE GENOMIC DNA]</scope>
    <source>
        <strain evidence="10">cv. GT1</strain>
        <tissue evidence="9">Leaf</tissue>
    </source>
</reference>
<keyword evidence="5" id="KW-0735">Signal-anchor</keyword>
<dbReference type="GO" id="GO:0007005">
    <property type="term" value="P:mitochondrion organization"/>
    <property type="evidence" value="ECO:0007669"/>
    <property type="project" value="TreeGrafter"/>
</dbReference>
<dbReference type="SUPFAM" id="SSF52833">
    <property type="entry name" value="Thioredoxin-like"/>
    <property type="match status" value="1"/>
</dbReference>
<proteinExistence type="inferred from homology"/>
<evidence type="ECO:0000256" key="7">
    <source>
        <dbReference type="ARBA" id="ARBA00023136"/>
    </source>
</evidence>
<dbReference type="Gene3D" id="3.40.30.10">
    <property type="entry name" value="Glutaredoxin"/>
    <property type="match status" value="1"/>
</dbReference>
<keyword evidence="7" id="KW-0472">Membrane</keyword>
<dbReference type="InterPro" id="IPR001107">
    <property type="entry name" value="Band_7"/>
</dbReference>
<evidence type="ECO:0000256" key="2">
    <source>
        <dbReference type="ARBA" id="ARBA00009658"/>
    </source>
</evidence>
<dbReference type="SUPFAM" id="SSF117892">
    <property type="entry name" value="Band 7/SPFH domain"/>
    <property type="match status" value="1"/>
</dbReference>
<dbReference type="PANTHER" id="PTHR23222">
    <property type="entry name" value="PROHIBITIN"/>
    <property type="match status" value="1"/>
</dbReference>
<comment type="caution">
    <text evidence="9">The sequence shown here is derived from an EMBL/GenBank/DDBJ whole genome shotgun (WGS) entry which is preliminary data.</text>
</comment>
<dbReference type="PROSITE" id="PS51354">
    <property type="entry name" value="GLUTAREDOXIN_2"/>
    <property type="match status" value="1"/>
</dbReference>
<dbReference type="EMBL" id="JAAGAX010000020">
    <property type="protein sequence ID" value="KAF2283269.1"/>
    <property type="molecule type" value="Genomic_DNA"/>
</dbReference>
<organism evidence="9 10">
    <name type="scientific">Hevea brasiliensis</name>
    <name type="common">Para rubber tree</name>
    <name type="synonym">Siphonia brasiliensis</name>
    <dbReference type="NCBI Taxonomy" id="3981"/>
    <lineage>
        <taxon>Eukaryota</taxon>
        <taxon>Viridiplantae</taxon>
        <taxon>Streptophyta</taxon>
        <taxon>Embryophyta</taxon>
        <taxon>Tracheophyta</taxon>
        <taxon>Spermatophyta</taxon>
        <taxon>Magnoliopsida</taxon>
        <taxon>eudicotyledons</taxon>
        <taxon>Gunneridae</taxon>
        <taxon>Pentapetalae</taxon>
        <taxon>rosids</taxon>
        <taxon>fabids</taxon>
        <taxon>Malpighiales</taxon>
        <taxon>Euphorbiaceae</taxon>
        <taxon>Crotonoideae</taxon>
        <taxon>Micrandreae</taxon>
        <taxon>Hevea</taxon>
    </lineage>
</organism>
<evidence type="ECO:0000313" key="10">
    <source>
        <dbReference type="Proteomes" id="UP000467840"/>
    </source>
</evidence>
<comment type="subcellular location">
    <subcellularLocation>
        <location evidence="1">Mitochondrion inner membrane</location>
        <topology evidence="1">Single-pass type II membrane protein</topology>
    </subcellularLocation>
</comment>
<keyword evidence="6" id="KW-0496">Mitochondrion</keyword>
<evidence type="ECO:0000259" key="8">
    <source>
        <dbReference type="SMART" id="SM00244"/>
    </source>
</evidence>
<sequence length="377" mass="41975">MNFNNVKVPKVPDGGAASTLLKLGVIGGIGVYAAANSLYNVEGGHRAIVFNRIVGVKDKVYPEGTHLMIPWFERPVIYDVRARPHLVESTSGSRDLQMVKIGLRVLTRPVAGQLPTIYRALGENYNERVLPSIVHETLKAVVAQYNASQLITQREAVSREIRKILTERAANFNIALDDVSITSLTFGKEFTAAIEAKQVAAQEAERAKFIVEKAEQDKKSAIIRAEDSVFIIKDMKRWKQAIPYKSWLPLYTTTNPLTLNHTSTNGLVDYKKMLKGSKNMVSMVQENAIIVFARRGCCMSHVVKRLLLGLGVNPPIYEIDEEDEISVLQELEMIVNKVGGGNDNMRTVQLPGVFIGGKLFGGLDRLMAIFQENWCLY</sequence>
<dbReference type="Pfam" id="PF01145">
    <property type="entry name" value="Band_7"/>
    <property type="match status" value="1"/>
</dbReference>
<dbReference type="InterPro" id="IPR002109">
    <property type="entry name" value="Glutaredoxin"/>
</dbReference>
<dbReference type="InterPro" id="IPR036013">
    <property type="entry name" value="Band_7/SPFH_dom_sf"/>
</dbReference>
<evidence type="ECO:0000313" key="9">
    <source>
        <dbReference type="EMBL" id="KAF2283269.1"/>
    </source>
</evidence>
<feature type="domain" description="Band 7" evidence="8">
    <location>
        <begin position="37"/>
        <end position="198"/>
    </location>
</feature>
<comment type="similarity">
    <text evidence="2">Belongs to the prohibitin family.</text>
</comment>
<protein>
    <recommendedName>
        <fullName evidence="8">Band 7 domain-containing protein</fullName>
    </recommendedName>
</protein>
<dbReference type="CDD" id="cd03401">
    <property type="entry name" value="SPFH_prohibitin"/>
    <property type="match status" value="1"/>
</dbReference>
<keyword evidence="4" id="KW-0999">Mitochondrion inner membrane</keyword>
<dbReference type="PANTHER" id="PTHR23222:SF1">
    <property type="entry name" value="PROHIBITIN-2"/>
    <property type="match status" value="1"/>
</dbReference>
<evidence type="ECO:0000256" key="3">
    <source>
        <dbReference type="ARBA" id="ARBA00011786"/>
    </source>
</evidence>
<dbReference type="InterPro" id="IPR036249">
    <property type="entry name" value="Thioredoxin-like_sf"/>
</dbReference>
<dbReference type="AlphaFoldDB" id="A0A6A6K756"/>
<gene>
    <name evidence="9" type="ORF">GH714_043621</name>
</gene>
<dbReference type="GO" id="GO:0005743">
    <property type="term" value="C:mitochondrial inner membrane"/>
    <property type="evidence" value="ECO:0007669"/>
    <property type="project" value="UniProtKB-SubCell"/>
</dbReference>
<evidence type="ECO:0000256" key="4">
    <source>
        <dbReference type="ARBA" id="ARBA00022792"/>
    </source>
</evidence>
<keyword evidence="10" id="KW-1185">Reference proteome</keyword>
<accession>A0A6A6K756</accession>
<dbReference type="PRINTS" id="PR00679">
    <property type="entry name" value="PROHIBITIN"/>
</dbReference>
<evidence type="ECO:0000256" key="6">
    <source>
        <dbReference type="ARBA" id="ARBA00023128"/>
    </source>
</evidence>
<dbReference type="Proteomes" id="UP000467840">
    <property type="component" value="Unassembled WGS sequence"/>
</dbReference>
<evidence type="ECO:0000256" key="5">
    <source>
        <dbReference type="ARBA" id="ARBA00022968"/>
    </source>
</evidence>
<dbReference type="FunFam" id="3.30.479.30:FF:000001">
    <property type="entry name" value="Prohibitin 2"/>
    <property type="match status" value="1"/>
</dbReference>
<comment type="subunit">
    <text evidence="3">Component of a prohibitin multimeric complex in mitochondrial membranes.</text>
</comment>